<evidence type="ECO:0000313" key="3">
    <source>
        <dbReference type="EMBL" id="KAH3681014.1"/>
    </source>
</evidence>
<evidence type="ECO:0000256" key="2">
    <source>
        <dbReference type="SAM" id="Phobius"/>
    </source>
</evidence>
<protein>
    <submittedName>
        <fullName evidence="3">Uncharacterized protein</fullName>
    </submittedName>
</protein>
<reference evidence="3" key="2">
    <citation type="submission" date="2021-01" db="EMBL/GenBank/DDBJ databases">
        <authorList>
            <person name="Schikora-Tamarit M.A."/>
        </authorList>
    </citation>
    <scope>NUCLEOTIDE SEQUENCE</scope>
    <source>
        <strain evidence="3">CBS2887</strain>
    </source>
</reference>
<evidence type="ECO:0000256" key="1">
    <source>
        <dbReference type="SAM" id="MobiDB-lite"/>
    </source>
</evidence>
<name>A0A9P8Q1F1_WICPI</name>
<organism evidence="3 4">
    <name type="scientific">Wickerhamomyces pijperi</name>
    <name type="common">Yeast</name>
    <name type="synonym">Pichia pijperi</name>
    <dbReference type="NCBI Taxonomy" id="599730"/>
    <lineage>
        <taxon>Eukaryota</taxon>
        <taxon>Fungi</taxon>
        <taxon>Dikarya</taxon>
        <taxon>Ascomycota</taxon>
        <taxon>Saccharomycotina</taxon>
        <taxon>Saccharomycetes</taxon>
        <taxon>Phaffomycetales</taxon>
        <taxon>Wickerhamomycetaceae</taxon>
        <taxon>Wickerhamomyces</taxon>
    </lineage>
</organism>
<proteinExistence type="predicted"/>
<sequence length="108" mass="11722">MKDLSWVTEEEVESMVIWYFFFKSLTILVNSDLVTFKLTTLEMLKASWMFLERATPERTFFGAEAAGEVTDDGTVAEGPHKDGETAAEAAPPPRAGKASSSEMAGGGP</sequence>
<dbReference type="AlphaFoldDB" id="A0A9P8Q1F1"/>
<accession>A0A9P8Q1F1</accession>
<comment type="caution">
    <text evidence="3">The sequence shown here is derived from an EMBL/GenBank/DDBJ whole genome shotgun (WGS) entry which is preliminary data.</text>
</comment>
<reference evidence="3" key="1">
    <citation type="journal article" date="2021" name="Open Biol.">
        <title>Shared evolutionary footprints suggest mitochondrial oxidative damage underlies multiple complex I losses in fungi.</title>
        <authorList>
            <person name="Schikora-Tamarit M.A."/>
            <person name="Marcet-Houben M."/>
            <person name="Nosek J."/>
            <person name="Gabaldon T."/>
        </authorList>
    </citation>
    <scope>NUCLEOTIDE SEQUENCE</scope>
    <source>
        <strain evidence="3">CBS2887</strain>
    </source>
</reference>
<feature type="transmembrane region" description="Helical" evidence="2">
    <location>
        <begin position="16"/>
        <end position="36"/>
    </location>
</feature>
<dbReference type="EMBL" id="JAEUBG010004634">
    <property type="protein sequence ID" value="KAH3681014.1"/>
    <property type="molecule type" value="Genomic_DNA"/>
</dbReference>
<keyword evidence="4" id="KW-1185">Reference proteome</keyword>
<feature type="region of interest" description="Disordered" evidence="1">
    <location>
        <begin position="66"/>
        <end position="108"/>
    </location>
</feature>
<evidence type="ECO:0000313" key="4">
    <source>
        <dbReference type="Proteomes" id="UP000774326"/>
    </source>
</evidence>
<gene>
    <name evidence="3" type="ORF">WICPIJ_008022</name>
</gene>
<keyword evidence="2" id="KW-1133">Transmembrane helix</keyword>
<keyword evidence="2" id="KW-0472">Membrane</keyword>
<keyword evidence="2" id="KW-0812">Transmembrane</keyword>
<dbReference type="Proteomes" id="UP000774326">
    <property type="component" value="Unassembled WGS sequence"/>
</dbReference>